<proteinExistence type="inferred from homology"/>
<reference evidence="4" key="1">
    <citation type="submission" date="2022-08" db="EMBL/GenBank/DDBJ databases">
        <title>Genomic Encyclopedia of Type Strains, Phase III (KMG-III): the genomes of soil and plant-associated and newly described type strains.</title>
        <authorList>
            <person name="Whitman W."/>
        </authorList>
    </citation>
    <scope>NUCLEOTIDE SEQUENCE</scope>
    <source>
        <strain evidence="4">HMT 1</strain>
    </source>
</reference>
<evidence type="ECO:0000259" key="3">
    <source>
        <dbReference type="Pfam" id="PF03109"/>
    </source>
</evidence>
<dbReference type="Pfam" id="PF03109">
    <property type="entry name" value="ABC1"/>
    <property type="match status" value="1"/>
</dbReference>
<evidence type="ECO:0000313" key="5">
    <source>
        <dbReference type="Proteomes" id="UP001204445"/>
    </source>
</evidence>
<keyword evidence="2" id="KW-0472">Membrane</keyword>
<dbReference type="InterPro" id="IPR004147">
    <property type="entry name" value="ABC1_dom"/>
</dbReference>
<dbReference type="Proteomes" id="UP001204445">
    <property type="component" value="Unassembled WGS sequence"/>
</dbReference>
<dbReference type="InterPro" id="IPR050154">
    <property type="entry name" value="UbiB_kinase"/>
</dbReference>
<dbReference type="PANTHER" id="PTHR10566">
    <property type="entry name" value="CHAPERONE-ACTIVITY OF BC1 COMPLEX CABC1 -RELATED"/>
    <property type="match status" value="1"/>
</dbReference>
<organism evidence="4 5">
    <name type="scientific">Methylohalomonas lacus</name>
    <dbReference type="NCBI Taxonomy" id="398773"/>
    <lineage>
        <taxon>Bacteria</taxon>
        <taxon>Pseudomonadati</taxon>
        <taxon>Pseudomonadota</taxon>
        <taxon>Gammaproteobacteria</taxon>
        <taxon>Methylohalomonadales</taxon>
        <taxon>Methylohalomonadaceae</taxon>
        <taxon>Methylohalomonas</taxon>
    </lineage>
</organism>
<comment type="caution">
    <text evidence="4">The sequence shown here is derived from an EMBL/GenBank/DDBJ whole genome shotgun (WGS) entry which is preliminary data.</text>
</comment>
<evidence type="ECO:0000256" key="1">
    <source>
        <dbReference type="ARBA" id="ARBA00009670"/>
    </source>
</evidence>
<feature type="transmembrane region" description="Helical" evidence="2">
    <location>
        <begin position="533"/>
        <end position="556"/>
    </location>
</feature>
<dbReference type="SUPFAM" id="SSF56112">
    <property type="entry name" value="Protein kinase-like (PK-like)"/>
    <property type="match status" value="1"/>
</dbReference>
<accession>A0AAE3HLQ6</accession>
<dbReference type="EMBL" id="JANUCT010000015">
    <property type="protein sequence ID" value="MCS3904070.1"/>
    <property type="molecule type" value="Genomic_DNA"/>
</dbReference>
<evidence type="ECO:0000313" key="4">
    <source>
        <dbReference type="EMBL" id="MCS3904070.1"/>
    </source>
</evidence>
<dbReference type="CDD" id="cd05121">
    <property type="entry name" value="ABC1_ADCK3-like"/>
    <property type="match status" value="1"/>
</dbReference>
<comment type="similarity">
    <text evidence="1">Belongs to the protein kinase superfamily. ADCK protein kinase family.</text>
</comment>
<evidence type="ECO:0000256" key="2">
    <source>
        <dbReference type="SAM" id="Phobius"/>
    </source>
</evidence>
<keyword evidence="2" id="KW-0812">Transmembrane</keyword>
<feature type="domain" description="ABC1 atypical kinase-like" evidence="3">
    <location>
        <begin position="99"/>
        <end position="348"/>
    </location>
</feature>
<keyword evidence="4" id="KW-0830">Ubiquinone</keyword>
<feature type="transmembrane region" description="Helical" evidence="2">
    <location>
        <begin position="508"/>
        <end position="527"/>
    </location>
</feature>
<gene>
    <name evidence="4" type="ORF">J2T55_002103</name>
</gene>
<dbReference type="InterPro" id="IPR011009">
    <property type="entry name" value="Kinase-like_dom_sf"/>
</dbReference>
<dbReference type="AlphaFoldDB" id="A0AAE3HLQ6"/>
<keyword evidence="2" id="KW-1133">Transmembrane helix</keyword>
<dbReference type="RefSeq" id="WP_259056254.1">
    <property type="nucleotide sequence ID" value="NZ_JANUCT010000015.1"/>
</dbReference>
<dbReference type="PANTHER" id="PTHR10566:SF113">
    <property type="entry name" value="PROTEIN ACTIVITY OF BC1 COMPLEX KINASE 7, CHLOROPLASTIC"/>
    <property type="match status" value="1"/>
</dbReference>
<keyword evidence="5" id="KW-1185">Reference proteome</keyword>
<name>A0AAE3HLQ6_9GAMM</name>
<protein>
    <submittedName>
        <fullName evidence="4">Ubiquinone biosynthesis protein</fullName>
    </submittedName>
</protein>
<sequence length="562" mass="62574">MFNDLLGAARDFRRLRDISAVLVRYGFSDIVQRLGLASAFARFGERVHGDQAEDVAEMRTPQRIRAALQELGPTFIKLGQLMATRVDMFPADWIEELEQLQDHVPAVDYAELHAQLSEDLGQPPETAFARFDATPLAAASIAQVHAATLHDGTEVVVKVRRPGIESTVFADLRLMERLAEIANDNLGEASNYRLPELAGQFRRSILQELDLAAECRSAERLRDNLERHYPSGSSPIRIPTVYWDYTSERVNVQARVDGIPARDRQAIEDAGLDRRYLASAGAGAVLSTILEDGFFHADPHPGNLFFLRDNHIVFIDFGMVGHLSDRRREQFVSLLYAIVEKDEEGVADALVELGEGESIHRDTLIEDVSMFLHTYHGVGLRHLNLTNVIHDLLAILRRHELILPLELAQTFKVIITLESLGRHLDPDFNLVNESAPVVKRAFHTFYSPLALAKRSQRSLIDAAKLLARLPREFRDTLHSLSRGTLQVHIDVGQLERLTERLDRSASRVTVGLITSALIIGSAIVMTVDEGPQVFGLPLIGALGFLAAGIGGIWVLVSIFRGR</sequence>